<accession>A0A8H7UTI5</accession>
<name>A0A8H7UTI5_9FUNG</name>
<feature type="region of interest" description="Disordered" evidence="1">
    <location>
        <begin position="1"/>
        <end position="45"/>
    </location>
</feature>
<organism evidence="2 3">
    <name type="scientific">Mucor saturninus</name>
    <dbReference type="NCBI Taxonomy" id="64648"/>
    <lineage>
        <taxon>Eukaryota</taxon>
        <taxon>Fungi</taxon>
        <taxon>Fungi incertae sedis</taxon>
        <taxon>Mucoromycota</taxon>
        <taxon>Mucoromycotina</taxon>
        <taxon>Mucoromycetes</taxon>
        <taxon>Mucorales</taxon>
        <taxon>Mucorineae</taxon>
        <taxon>Mucoraceae</taxon>
        <taxon>Mucor</taxon>
    </lineage>
</organism>
<sequence length="245" mass="26846">MSESLDMSTASMISNSSQSQTSDSSDSSSPPSLPKSIIDSPPLTRKEPIEVKKTPAILKPLPIVDNTTDKAPPTWAFIVGHARYFAKTSLRFIFKDNNLPLLINVVYHLIAARSLILKPSKTVVRYVFIPPTLSTSSSPLRYQIEQTTAIATDSFRSLGVLHLALGVASALALKDRRQSTERSALLVLTLSAIGQTWAHFDAYWKHTGSQYTYKALKEVGSSNIFITLISLVALSKTVKRTGKLI</sequence>
<comment type="caution">
    <text evidence="2">The sequence shown here is derived from an EMBL/GenBank/DDBJ whole genome shotgun (WGS) entry which is preliminary data.</text>
</comment>
<keyword evidence="3" id="KW-1185">Reference proteome</keyword>
<dbReference type="EMBL" id="JAEPRD010000117">
    <property type="protein sequence ID" value="KAG2198066.1"/>
    <property type="molecule type" value="Genomic_DNA"/>
</dbReference>
<evidence type="ECO:0000256" key="1">
    <source>
        <dbReference type="SAM" id="MobiDB-lite"/>
    </source>
</evidence>
<evidence type="ECO:0000313" key="3">
    <source>
        <dbReference type="Proteomes" id="UP000603453"/>
    </source>
</evidence>
<proteinExistence type="predicted"/>
<dbReference type="OrthoDB" id="2277186at2759"/>
<protein>
    <submittedName>
        <fullName evidence="2">Uncharacterized protein</fullName>
    </submittedName>
</protein>
<gene>
    <name evidence="2" type="ORF">INT47_011901</name>
</gene>
<feature type="compositionally biased region" description="Low complexity" evidence="1">
    <location>
        <begin position="8"/>
        <end position="42"/>
    </location>
</feature>
<dbReference type="Proteomes" id="UP000603453">
    <property type="component" value="Unassembled WGS sequence"/>
</dbReference>
<evidence type="ECO:0000313" key="2">
    <source>
        <dbReference type="EMBL" id="KAG2198066.1"/>
    </source>
</evidence>
<dbReference type="AlphaFoldDB" id="A0A8H7UTI5"/>
<reference evidence="2" key="1">
    <citation type="submission" date="2020-12" db="EMBL/GenBank/DDBJ databases">
        <title>Metabolic potential, ecology and presence of endohyphal bacteria is reflected in genomic diversity of Mucoromycotina.</title>
        <authorList>
            <person name="Muszewska A."/>
            <person name="Okrasinska A."/>
            <person name="Steczkiewicz K."/>
            <person name="Drgas O."/>
            <person name="Orlowska M."/>
            <person name="Perlinska-Lenart U."/>
            <person name="Aleksandrzak-Piekarczyk T."/>
            <person name="Szatraj K."/>
            <person name="Zielenkiewicz U."/>
            <person name="Pilsyk S."/>
            <person name="Malc E."/>
            <person name="Mieczkowski P."/>
            <person name="Kruszewska J.S."/>
            <person name="Biernat P."/>
            <person name="Pawlowska J."/>
        </authorList>
    </citation>
    <scope>NUCLEOTIDE SEQUENCE</scope>
    <source>
        <strain evidence="2">WA0000017839</strain>
    </source>
</reference>